<organism evidence="2 3">
    <name type="scientific">Saccharothrix xinjiangensis</name>
    <dbReference type="NCBI Taxonomy" id="204798"/>
    <lineage>
        <taxon>Bacteria</taxon>
        <taxon>Bacillati</taxon>
        <taxon>Actinomycetota</taxon>
        <taxon>Actinomycetes</taxon>
        <taxon>Pseudonocardiales</taxon>
        <taxon>Pseudonocardiaceae</taxon>
        <taxon>Saccharothrix</taxon>
    </lineage>
</organism>
<sequence length="168" mass="18684">MTDDEITAVQQTAVTPAQRLVVALAAVHAARAKTTREIRLDHIDLAAHRITIAGHRHALGDFVREALLDWLAHRRATWPRTTNPHLLVSAHTALDQNPVSHFYLKKHLLLRGVHLEHIRGDRILTEALATGGDPLHLATMFDLHPTTATAYADTALNILQRAIDNPDR</sequence>
<proteinExistence type="predicted"/>
<dbReference type="Gene3D" id="1.10.443.10">
    <property type="entry name" value="Intergrase catalytic core"/>
    <property type="match status" value="1"/>
</dbReference>
<evidence type="ECO:0000313" key="3">
    <source>
        <dbReference type="Proteomes" id="UP001595833"/>
    </source>
</evidence>
<accession>A0ABV9Y3S6</accession>
<dbReference type="SUPFAM" id="SSF56349">
    <property type="entry name" value="DNA breaking-rejoining enzymes"/>
    <property type="match status" value="1"/>
</dbReference>
<keyword evidence="1" id="KW-0233">DNA recombination</keyword>
<reference evidence="3" key="1">
    <citation type="journal article" date="2019" name="Int. J. Syst. Evol. Microbiol.">
        <title>The Global Catalogue of Microorganisms (GCM) 10K type strain sequencing project: providing services to taxonomists for standard genome sequencing and annotation.</title>
        <authorList>
            <consortium name="The Broad Institute Genomics Platform"/>
            <consortium name="The Broad Institute Genome Sequencing Center for Infectious Disease"/>
            <person name="Wu L."/>
            <person name="Ma J."/>
        </authorList>
    </citation>
    <scope>NUCLEOTIDE SEQUENCE [LARGE SCALE GENOMIC DNA]</scope>
    <source>
        <strain evidence="3">KCTC 12848</strain>
    </source>
</reference>
<evidence type="ECO:0000256" key="1">
    <source>
        <dbReference type="ARBA" id="ARBA00023172"/>
    </source>
</evidence>
<gene>
    <name evidence="2" type="ORF">ACFPFM_27010</name>
</gene>
<dbReference type="InterPro" id="IPR013762">
    <property type="entry name" value="Integrase-like_cat_sf"/>
</dbReference>
<dbReference type="EMBL" id="JBHSJB010000027">
    <property type="protein sequence ID" value="MFC5057380.1"/>
    <property type="molecule type" value="Genomic_DNA"/>
</dbReference>
<evidence type="ECO:0000313" key="2">
    <source>
        <dbReference type="EMBL" id="MFC5057380.1"/>
    </source>
</evidence>
<keyword evidence="3" id="KW-1185">Reference proteome</keyword>
<dbReference type="RefSeq" id="WP_344037093.1">
    <property type="nucleotide sequence ID" value="NZ_BAAAKE010000006.1"/>
</dbReference>
<comment type="caution">
    <text evidence="2">The sequence shown here is derived from an EMBL/GenBank/DDBJ whole genome shotgun (WGS) entry which is preliminary data.</text>
</comment>
<dbReference type="InterPro" id="IPR011010">
    <property type="entry name" value="DNA_brk_join_enz"/>
</dbReference>
<name>A0ABV9Y3S6_9PSEU</name>
<dbReference type="Proteomes" id="UP001595833">
    <property type="component" value="Unassembled WGS sequence"/>
</dbReference>
<protein>
    <submittedName>
        <fullName evidence="2">Uncharacterized protein</fullName>
    </submittedName>
</protein>